<reference evidence="3 4" key="1">
    <citation type="journal article" date="2022" name="Nat. Ecol. Evol.">
        <title>A masculinizing supergene underlies an exaggerated male reproductive morph in a spider.</title>
        <authorList>
            <person name="Hendrickx F."/>
            <person name="De Corte Z."/>
            <person name="Sonet G."/>
            <person name="Van Belleghem S.M."/>
            <person name="Kostlbacher S."/>
            <person name="Vangestel C."/>
        </authorList>
    </citation>
    <scope>NUCLEOTIDE SEQUENCE [LARGE SCALE GENOMIC DNA]</scope>
    <source>
        <strain evidence="3">W744_W776</strain>
    </source>
</reference>
<sequence length="457" mass="51957">MLMLLVLLVHLVNTKGSPTGQTFKFPETNDNPEFVQQNYFGSPSENHRANIFKDLKLNSQNNNEPEVDESLKTKDSAADDEISNIFKTRLDYPETLNRAARSLTDGQVNGRAETRSAENSNINIGYRKALKYGGGDQRRNIPKTRRSYSMRNRKAGKNPSAASNTRKYKARPKNIHRRVVDGDHLVKTNQIINEILDMIEINEEPAAHSNYSKNFILEQKPSNLLHTFGNDSTFLTEMSTSSQTSELTSSVIKTRDFGEEKNTKSKYLKQKIRNVSRSIANVSESVNKMSYSTQTPESTTSVIKTKYLDAENNTKSRTTTSDTLQPTTENSIFNNFKSSFFDALMKEVASVQDFDKTPKVQKDVTGFQSAPPMTTNNLLDERDERQASPYKAYIDKFQEIIFGLIKKYEDLINAQQNLTNEKKALAINYMKALLRALVSKHKYELVKEIHKMIAKKS</sequence>
<evidence type="ECO:0000313" key="3">
    <source>
        <dbReference type="EMBL" id="KAG8198840.1"/>
    </source>
</evidence>
<gene>
    <name evidence="3" type="ORF">JTE90_007142</name>
</gene>
<feature type="region of interest" description="Disordered" evidence="1">
    <location>
        <begin position="149"/>
        <end position="168"/>
    </location>
</feature>
<comment type="caution">
    <text evidence="3">The sequence shown here is derived from an EMBL/GenBank/DDBJ whole genome shotgun (WGS) entry which is preliminary data.</text>
</comment>
<feature type="chain" id="PRO_5043686603" evidence="2">
    <location>
        <begin position="17"/>
        <end position="457"/>
    </location>
</feature>
<accession>A0AAV6VQB6</accession>
<dbReference type="AlphaFoldDB" id="A0AAV6VQB6"/>
<dbReference type="EMBL" id="JAFNEN010000035">
    <property type="protein sequence ID" value="KAG8198840.1"/>
    <property type="molecule type" value="Genomic_DNA"/>
</dbReference>
<organism evidence="3 4">
    <name type="scientific">Oedothorax gibbosus</name>
    <dbReference type="NCBI Taxonomy" id="931172"/>
    <lineage>
        <taxon>Eukaryota</taxon>
        <taxon>Metazoa</taxon>
        <taxon>Ecdysozoa</taxon>
        <taxon>Arthropoda</taxon>
        <taxon>Chelicerata</taxon>
        <taxon>Arachnida</taxon>
        <taxon>Araneae</taxon>
        <taxon>Araneomorphae</taxon>
        <taxon>Entelegynae</taxon>
        <taxon>Araneoidea</taxon>
        <taxon>Linyphiidae</taxon>
        <taxon>Erigoninae</taxon>
        <taxon>Oedothorax</taxon>
    </lineage>
</organism>
<evidence type="ECO:0000313" key="4">
    <source>
        <dbReference type="Proteomes" id="UP000827092"/>
    </source>
</evidence>
<proteinExistence type="predicted"/>
<keyword evidence="4" id="KW-1185">Reference proteome</keyword>
<name>A0AAV6VQB6_9ARAC</name>
<protein>
    <submittedName>
        <fullName evidence="3">Uncharacterized protein</fullName>
    </submittedName>
</protein>
<keyword evidence="2" id="KW-0732">Signal</keyword>
<feature type="signal peptide" evidence="2">
    <location>
        <begin position="1"/>
        <end position="16"/>
    </location>
</feature>
<dbReference type="Proteomes" id="UP000827092">
    <property type="component" value="Unassembled WGS sequence"/>
</dbReference>
<evidence type="ECO:0000256" key="1">
    <source>
        <dbReference type="SAM" id="MobiDB-lite"/>
    </source>
</evidence>
<evidence type="ECO:0000256" key="2">
    <source>
        <dbReference type="SAM" id="SignalP"/>
    </source>
</evidence>